<dbReference type="GO" id="GO:0042626">
    <property type="term" value="F:ATPase-coupled transmembrane transporter activity"/>
    <property type="evidence" value="ECO:0007669"/>
    <property type="project" value="TreeGrafter"/>
</dbReference>
<reference evidence="7" key="2">
    <citation type="submission" date="2020-11" db="EMBL/GenBank/DDBJ databases">
        <authorList>
            <person name="McCartney M.A."/>
            <person name="Auch B."/>
            <person name="Kono T."/>
            <person name="Mallez S."/>
            <person name="Becker A."/>
            <person name="Gohl D.M."/>
            <person name="Silverstein K.A.T."/>
            <person name="Koren S."/>
            <person name="Bechman K.B."/>
            <person name="Herman A."/>
            <person name="Abrahante J.E."/>
            <person name="Garbe J."/>
        </authorList>
    </citation>
    <scope>NUCLEOTIDE SEQUENCE</scope>
    <source>
        <strain evidence="7">Duluth1</strain>
        <tissue evidence="7">Whole animal</tissue>
    </source>
</reference>
<comment type="caution">
    <text evidence="7">The sequence shown here is derived from an EMBL/GenBank/DDBJ whole genome shotgun (WGS) entry which is preliminary data.</text>
</comment>
<comment type="subcellular location">
    <subcellularLocation>
        <location evidence="1">Membrane</location>
        <topology evidence="1">Multi-pass membrane protein</topology>
    </subcellularLocation>
</comment>
<feature type="signal peptide" evidence="6">
    <location>
        <begin position="1"/>
        <end position="23"/>
    </location>
</feature>
<keyword evidence="2" id="KW-0813">Transport</keyword>
<organism evidence="7 8">
    <name type="scientific">Dreissena polymorpha</name>
    <name type="common">Zebra mussel</name>
    <name type="synonym">Mytilus polymorpha</name>
    <dbReference type="NCBI Taxonomy" id="45954"/>
    <lineage>
        <taxon>Eukaryota</taxon>
        <taxon>Metazoa</taxon>
        <taxon>Spiralia</taxon>
        <taxon>Lophotrochozoa</taxon>
        <taxon>Mollusca</taxon>
        <taxon>Bivalvia</taxon>
        <taxon>Autobranchia</taxon>
        <taxon>Heteroconchia</taxon>
        <taxon>Euheterodonta</taxon>
        <taxon>Imparidentia</taxon>
        <taxon>Neoheterodontei</taxon>
        <taxon>Myida</taxon>
        <taxon>Dreissenoidea</taxon>
        <taxon>Dreissenidae</taxon>
        <taxon>Dreissena</taxon>
    </lineage>
</organism>
<gene>
    <name evidence="7" type="ORF">DPMN_007296</name>
</gene>
<dbReference type="InterPro" id="IPR027417">
    <property type="entry name" value="P-loop_NTPase"/>
</dbReference>
<evidence type="ECO:0000313" key="7">
    <source>
        <dbReference type="EMBL" id="KAH3883341.1"/>
    </source>
</evidence>
<proteinExistence type="predicted"/>
<evidence type="ECO:0000256" key="2">
    <source>
        <dbReference type="ARBA" id="ARBA00022448"/>
    </source>
</evidence>
<dbReference type="InterPro" id="IPR050352">
    <property type="entry name" value="ABCG_transporters"/>
</dbReference>
<evidence type="ECO:0000256" key="3">
    <source>
        <dbReference type="ARBA" id="ARBA00022692"/>
    </source>
</evidence>
<reference evidence="7" key="1">
    <citation type="journal article" date="2019" name="bioRxiv">
        <title>The Genome of the Zebra Mussel, Dreissena polymorpha: A Resource for Invasive Species Research.</title>
        <authorList>
            <person name="McCartney M.A."/>
            <person name="Auch B."/>
            <person name="Kono T."/>
            <person name="Mallez S."/>
            <person name="Zhang Y."/>
            <person name="Obille A."/>
            <person name="Becker A."/>
            <person name="Abrahante J.E."/>
            <person name="Garbe J."/>
            <person name="Badalamenti J.P."/>
            <person name="Herman A."/>
            <person name="Mangelson H."/>
            <person name="Liachko I."/>
            <person name="Sullivan S."/>
            <person name="Sone E.D."/>
            <person name="Koren S."/>
            <person name="Silverstein K.A.T."/>
            <person name="Beckman K.B."/>
            <person name="Gohl D.M."/>
        </authorList>
    </citation>
    <scope>NUCLEOTIDE SEQUENCE</scope>
    <source>
        <strain evidence="7">Duluth1</strain>
        <tissue evidence="7">Whole animal</tissue>
    </source>
</reference>
<sequence>MFNSSTILRQIILLCVIQEPTSGLDSSTSLKLVRQLKDFAVTFNKTILVTIHQPSSQTYHLFDTLLLLTRGEVSI</sequence>
<name>A0A9D4MVL8_DREPO</name>
<dbReference type="EMBL" id="JAIWYP010000001">
    <property type="protein sequence ID" value="KAH3883341.1"/>
    <property type="molecule type" value="Genomic_DNA"/>
</dbReference>
<keyword evidence="4" id="KW-1133">Transmembrane helix</keyword>
<dbReference type="PANTHER" id="PTHR48041">
    <property type="entry name" value="ABC TRANSPORTER G FAMILY MEMBER 28"/>
    <property type="match status" value="1"/>
</dbReference>
<evidence type="ECO:0000313" key="8">
    <source>
        <dbReference type="Proteomes" id="UP000828390"/>
    </source>
</evidence>
<keyword evidence="5" id="KW-0472">Membrane</keyword>
<dbReference type="SUPFAM" id="SSF52540">
    <property type="entry name" value="P-loop containing nucleoside triphosphate hydrolases"/>
    <property type="match status" value="1"/>
</dbReference>
<evidence type="ECO:0000256" key="6">
    <source>
        <dbReference type="SAM" id="SignalP"/>
    </source>
</evidence>
<feature type="chain" id="PRO_5039063260" evidence="6">
    <location>
        <begin position="24"/>
        <end position="75"/>
    </location>
</feature>
<dbReference type="AlphaFoldDB" id="A0A9D4MVL8"/>
<dbReference type="Proteomes" id="UP000828390">
    <property type="component" value="Unassembled WGS sequence"/>
</dbReference>
<dbReference type="Gene3D" id="3.40.50.300">
    <property type="entry name" value="P-loop containing nucleotide triphosphate hydrolases"/>
    <property type="match status" value="1"/>
</dbReference>
<evidence type="ECO:0000256" key="4">
    <source>
        <dbReference type="ARBA" id="ARBA00022989"/>
    </source>
</evidence>
<dbReference type="PANTHER" id="PTHR48041:SF63">
    <property type="entry name" value="EARLY GENE AT 23, ISOFORM C"/>
    <property type="match status" value="1"/>
</dbReference>
<keyword evidence="3" id="KW-0812">Transmembrane</keyword>
<evidence type="ECO:0000256" key="5">
    <source>
        <dbReference type="ARBA" id="ARBA00023136"/>
    </source>
</evidence>
<accession>A0A9D4MVL8</accession>
<keyword evidence="6" id="KW-0732">Signal</keyword>
<protein>
    <submittedName>
        <fullName evidence="7">Uncharacterized protein</fullName>
    </submittedName>
</protein>
<dbReference type="GO" id="GO:0005886">
    <property type="term" value="C:plasma membrane"/>
    <property type="evidence" value="ECO:0007669"/>
    <property type="project" value="TreeGrafter"/>
</dbReference>
<keyword evidence="8" id="KW-1185">Reference proteome</keyword>
<evidence type="ECO:0000256" key="1">
    <source>
        <dbReference type="ARBA" id="ARBA00004141"/>
    </source>
</evidence>